<keyword evidence="8" id="KW-0413">Isomerase</keyword>
<dbReference type="PROSITE" id="PS51169">
    <property type="entry name" value="CHORISMATE_MUT_3"/>
    <property type="match status" value="1"/>
</dbReference>
<evidence type="ECO:0000256" key="5">
    <source>
        <dbReference type="ARBA" id="ARBA00022490"/>
    </source>
</evidence>
<organism evidence="11 12">
    <name type="scientific">Carpinus fangiana</name>
    <dbReference type="NCBI Taxonomy" id="176857"/>
    <lineage>
        <taxon>Eukaryota</taxon>
        <taxon>Viridiplantae</taxon>
        <taxon>Streptophyta</taxon>
        <taxon>Embryophyta</taxon>
        <taxon>Tracheophyta</taxon>
        <taxon>Spermatophyta</taxon>
        <taxon>Magnoliopsida</taxon>
        <taxon>eudicotyledons</taxon>
        <taxon>Gunneridae</taxon>
        <taxon>Pentapetalae</taxon>
        <taxon>rosids</taxon>
        <taxon>fabids</taxon>
        <taxon>Fagales</taxon>
        <taxon>Betulaceae</taxon>
        <taxon>Carpinus</taxon>
    </lineage>
</organism>
<evidence type="ECO:0000256" key="6">
    <source>
        <dbReference type="ARBA" id="ARBA00022605"/>
    </source>
</evidence>
<feature type="coiled-coil region" evidence="9">
    <location>
        <begin position="123"/>
        <end position="150"/>
    </location>
</feature>
<dbReference type="EMBL" id="CM017325">
    <property type="protein sequence ID" value="KAE8056275.1"/>
    <property type="molecule type" value="Genomic_DNA"/>
</dbReference>
<comment type="subcellular location">
    <subcellularLocation>
        <location evidence="2">Cytoplasm</location>
    </subcellularLocation>
</comment>
<evidence type="ECO:0000256" key="2">
    <source>
        <dbReference type="ARBA" id="ARBA00004496"/>
    </source>
</evidence>
<dbReference type="OrthoDB" id="191918at2759"/>
<dbReference type="InterPro" id="IPR036263">
    <property type="entry name" value="Chorismate_II_sf"/>
</dbReference>
<dbReference type="PANTHER" id="PTHR21145">
    <property type="entry name" value="CHORISMATE MUTASE"/>
    <property type="match status" value="1"/>
</dbReference>
<dbReference type="GO" id="GO:0046417">
    <property type="term" value="P:chorismate metabolic process"/>
    <property type="evidence" value="ECO:0007669"/>
    <property type="project" value="InterPro"/>
</dbReference>
<evidence type="ECO:0000256" key="4">
    <source>
        <dbReference type="ARBA" id="ARBA00012404"/>
    </source>
</evidence>
<keyword evidence="5" id="KW-0963">Cytoplasm</keyword>
<dbReference type="Proteomes" id="UP000327013">
    <property type="component" value="Chromosome 5"/>
</dbReference>
<dbReference type="InterPro" id="IPR008238">
    <property type="entry name" value="Chorismate_mutase_AroQ_euk"/>
</dbReference>
<evidence type="ECO:0000256" key="3">
    <source>
        <dbReference type="ARBA" id="ARBA00004817"/>
    </source>
</evidence>
<dbReference type="Gene3D" id="1.10.590.10">
    <property type="entry name" value="Chorismate mutase, AroQ class superfamily, eukaryotic"/>
    <property type="match status" value="1"/>
</dbReference>
<evidence type="ECO:0000313" key="12">
    <source>
        <dbReference type="Proteomes" id="UP000327013"/>
    </source>
</evidence>
<dbReference type="GO" id="GO:1901747">
    <property type="term" value="P:prephenate(2-) biosynthetic process"/>
    <property type="evidence" value="ECO:0007669"/>
    <property type="project" value="UniProtKB-ARBA"/>
</dbReference>
<evidence type="ECO:0000256" key="9">
    <source>
        <dbReference type="SAM" id="Coils"/>
    </source>
</evidence>
<evidence type="ECO:0000313" key="11">
    <source>
        <dbReference type="EMBL" id="KAE8056275.1"/>
    </source>
</evidence>
<dbReference type="GO" id="GO:0008652">
    <property type="term" value="P:amino acid biosynthetic process"/>
    <property type="evidence" value="ECO:0007669"/>
    <property type="project" value="UniProtKB-KW"/>
</dbReference>
<dbReference type="UniPathway" id="UPA00120">
    <property type="reaction ID" value="UER00203"/>
</dbReference>
<dbReference type="SUPFAM" id="SSF48600">
    <property type="entry name" value="Chorismate mutase II"/>
    <property type="match status" value="1"/>
</dbReference>
<proteinExistence type="predicted"/>
<comment type="catalytic activity">
    <reaction evidence="1">
        <text>chorismate = prephenate</text>
        <dbReference type="Rhea" id="RHEA:13897"/>
        <dbReference type="ChEBI" id="CHEBI:29748"/>
        <dbReference type="ChEBI" id="CHEBI:29934"/>
        <dbReference type="EC" id="5.4.99.5"/>
    </reaction>
</comment>
<evidence type="ECO:0000259" key="10">
    <source>
        <dbReference type="Pfam" id="PF01817"/>
    </source>
</evidence>
<dbReference type="PANTHER" id="PTHR21145:SF12">
    <property type="entry name" value="CHORISMATE MUTASE"/>
    <property type="match status" value="1"/>
</dbReference>
<accession>A0A5N6R808</accession>
<feature type="domain" description="Chorismate mutase" evidence="10">
    <location>
        <begin position="387"/>
        <end position="497"/>
    </location>
</feature>
<reference evidence="11 12" key="1">
    <citation type="submission" date="2019-06" db="EMBL/GenBank/DDBJ databases">
        <title>A chromosomal-level reference genome of Carpinus fangiana (Coryloideae, Betulaceae).</title>
        <authorList>
            <person name="Yang X."/>
            <person name="Wang Z."/>
            <person name="Zhang L."/>
            <person name="Hao G."/>
            <person name="Liu J."/>
            <person name="Yang Y."/>
        </authorList>
    </citation>
    <scope>NUCLEOTIDE SEQUENCE [LARGE SCALE GENOMIC DNA]</scope>
    <source>
        <strain evidence="11">Cfa_2016G</strain>
        <tissue evidence="11">Leaf</tissue>
    </source>
</reference>
<dbReference type="InterPro" id="IPR037039">
    <property type="entry name" value="CM_AroQ_sf_eucaryotic"/>
</dbReference>
<keyword evidence="12" id="KW-1185">Reference proteome</keyword>
<dbReference type="InterPro" id="IPR002701">
    <property type="entry name" value="CM_II_prokaryot"/>
</dbReference>
<evidence type="ECO:0000256" key="1">
    <source>
        <dbReference type="ARBA" id="ARBA00000824"/>
    </source>
</evidence>
<dbReference type="GO" id="GO:0004106">
    <property type="term" value="F:chorismate mutase activity"/>
    <property type="evidence" value="ECO:0007669"/>
    <property type="project" value="UniProtKB-EC"/>
</dbReference>
<dbReference type="GO" id="GO:0009073">
    <property type="term" value="P:aromatic amino acid family biosynthetic process"/>
    <property type="evidence" value="ECO:0007669"/>
    <property type="project" value="UniProtKB-KW"/>
</dbReference>
<evidence type="ECO:0000256" key="8">
    <source>
        <dbReference type="ARBA" id="ARBA00023235"/>
    </source>
</evidence>
<dbReference type="GO" id="GO:0005737">
    <property type="term" value="C:cytoplasm"/>
    <property type="evidence" value="ECO:0007669"/>
    <property type="project" value="UniProtKB-SubCell"/>
</dbReference>
<keyword evidence="6" id="KW-0028">Amino-acid biosynthesis</keyword>
<protein>
    <recommendedName>
        <fullName evidence="4">chorismate mutase</fullName>
        <ecNumber evidence="4">5.4.99.5</ecNumber>
    </recommendedName>
</protein>
<name>A0A5N6R808_9ROSI</name>
<gene>
    <name evidence="11" type="ORF">FH972_013061</name>
</gene>
<sequence>MFLIYPGQCRKDTSFNLGVGCSLLYLIAASKTELTKMVELRTEMEMLLQNVKEDLQRKDALHKQFESIDTLAYSTTDVQEGSNFNSWLSLQSQTTSYVLPDSGTITVHDQSLKCDTLQQDEYVEGMGELEAELEAELERLQTRLDRDNSLKHPLQERIKVTVEDTDSVRSRSSSFGEVIDLQNASTEVHSGVPPTELQRRLHELLEAKQQERIKELEAALECAMHKLREKEIELVCSPPNSRDSNCMAEALSDSGSANALTLDSVRESLIRQEDTIVFGLIERARFPINSPTYSASYANIPGFTGSLAQFVAHETEALQAKAGRFTNPEEHPFFPKDLPASVVPSQNHTEVLHPSAASININMQIWDFYFDKLLALFAAPGDDGNYAATAASDLVCLQALSRRIHYGKFVAEVKFKESPKEYEPAIRAKDRDALMKLLTVESVEEAVKKRVAKKAMVFGQEVTLNTTDGSNGKYKVDPSVLSRLYEEWVMPLTKLVQVEYLLRRLD</sequence>
<dbReference type="FunFam" id="1.10.590.10:FF:000001">
    <property type="entry name" value="Chorismate mutase"/>
    <property type="match status" value="1"/>
</dbReference>
<keyword evidence="7" id="KW-0057">Aromatic amino acid biosynthesis</keyword>
<dbReference type="EC" id="5.4.99.5" evidence="4"/>
<dbReference type="NCBIfam" id="TIGR01802">
    <property type="entry name" value="CM_pl-yst"/>
    <property type="match status" value="1"/>
</dbReference>
<evidence type="ECO:0000256" key="7">
    <source>
        <dbReference type="ARBA" id="ARBA00023141"/>
    </source>
</evidence>
<dbReference type="AlphaFoldDB" id="A0A5N6R808"/>
<comment type="pathway">
    <text evidence="3">Metabolic intermediate biosynthesis; prephenate biosynthesis; prephenate from chorismate: step 1/1.</text>
</comment>
<dbReference type="GO" id="GO:0042803">
    <property type="term" value="F:protein homodimerization activity"/>
    <property type="evidence" value="ECO:0007669"/>
    <property type="project" value="UniProtKB-ARBA"/>
</dbReference>
<feature type="coiled-coil region" evidence="9">
    <location>
        <begin position="206"/>
        <end position="233"/>
    </location>
</feature>
<keyword evidence="9" id="KW-0175">Coiled coil</keyword>
<dbReference type="Pfam" id="PF01817">
    <property type="entry name" value="CM_2"/>
    <property type="match status" value="1"/>
</dbReference>